<evidence type="ECO:0000313" key="2">
    <source>
        <dbReference type="EMBL" id="RFZ77609.1"/>
    </source>
</evidence>
<dbReference type="AlphaFoldDB" id="A0A3E2N9C0"/>
<dbReference type="RefSeq" id="WP_117418272.1">
    <property type="nucleotide sequence ID" value="NZ_QOHO01000057.1"/>
</dbReference>
<keyword evidence="1" id="KW-1133">Transmembrane helix</keyword>
<keyword evidence="1" id="KW-0812">Transmembrane</keyword>
<evidence type="ECO:0000256" key="1">
    <source>
        <dbReference type="SAM" id="Phobius"/>
    </source>
</evidence>
<organism evidence="2 3">
    <name type="scientific">Lacrimispora amygdalina</name>
    <dbReference type="NCBI Taxonomy" id="253257"/>
    <lineage>
        <taxon>Bacteria</taxon>
        <taxon>Bacillati</taxon>
        <taxon>Bacillota</taxon>
        <taxon>Clostridia</taxon>
        <taxon>Lachnospirales</taxon>
        <taxon>Lachnospiraceae</taxon>
        <taxon>Lacrimispora</taxon>
    </lineage>
</organism>
<gene>
    <name evidence="2" type="ORF">DS742_17490</name>
</gene>
<feature type="transmembrane region" description="Helical" evidence="1">
    <location>
        <begin position="31"/>
        <end position="53"/>
    </location>
</feature>
<name>A0A3E2N9C0_9FIRM</name>
<evidence type="ECO:0000313" key="3">
    <source>
        <dbReference type="Proteomes" id="UP000260680"/>
    </source>
</evidence>
<dbReference type="OrthoDB" id="1898499at2"/>
<protein>
    <submittedName>
        <fullName evidence="2">Uncharacterized protein</fullName>
    </submittedName>
</protein>
<keyword evidence="1" id="KW-0472">Membrane</keyword>
<feature type="transmembrane region" description="Helical" evidence="1">
    <location>
        <begin position="7"/>
        <end position="25"/>
    </location>
</feature>
<accession>A0A3E2N9C0</accession>
<dbReference type="EMBL" id="QOHO01000057">
    <property type="protein sequence ID" value="RFZ77609.1"/>
    <property type="molecule type" value="Genomic_DNA"/>
</dbReference>
<comment type="caution">
    <text evidence="2">The sequence shown here is derived from an EMBL/GenBank/DDBJ whole genome shotgun (WGS) entry which is preliminary data.</text>
</comment>
<proteinExistence type="predicted"/>
<dbReference type="Proteomes" id="UP000260680">
    <property type="component" value="Unassembled WGS sequence"/>
</dbReference>
<sequence>MNSDKALWGSISILIGTVIGILALVRGPLQIWLLLGIFALWGLWVVAFLLLPYMREAKRRKVRQQQIKQRQAEGISPAFHVPEVGGEPTELLLLRHVNHRISIYLQAAYPKVTWEWCEKQPEKLILHGGVGRIRVFGVEDFDHADIKLDQKANISCDMVKIVPLAKAGYPDGGEAQLPPNQQPVDPQIWYEIQGRKVLEALMADLNSRGHSSLTLSEEGDIHVEQGEDDVVQEHLSGFPAKVYWPRLVQVFERNGLAAEITAKGVQVSW</sequence>
<reference evidence="2 3" key="1">
    <citation type="submission" date="2018-07" db="EMBL/GenBank/DDBJ databases">
        <title>New species, Clostridium PI-S10-A1B.</title>
        <authorList>
            <person name="Krishna G."/>
            <person name="Summeta K."/>
            <person name="Shikha S."/>
            <person name="Prabhu P.B."/>
            <person name="Suresh K."/>
        </authorList>
    </citation>
    <scope>NUCLEOTIDE SEQUENCE [LARGE SCALE GENOMIC DNA]</scope>
    <source>
        <strain evidence="2 3">PI-S10-A1B</strain>
    </source>
</reference>